<feature type="transmembrane region" description="Helical" evidence="1">
    <location>
        <begin position="70"/>
        <end position="88"/>
    </location>
</feature>
<feature type="transmembrane region" description="Helical" evidence="1">
    <location>
        <begin position="147"/>
        <end position="171"/>
    </location>
</feature>
<keyword evidence="1" id="KW-0812">Transmembrane</keyword>
<dbReference type="AlphaFoldDB" id="A0A7R9YGE7"/>
<proteinExistence type="predicted"/>
<accession>A0A7R9YGE7</accession>
<protein>
    <submittedName>
        <fullName evidence="2">Uncharacterized protein</fullName>
    </submittedName>
</protein>
<feature type="transmembrane region" description="Helical" evidence="1">
    <location>
        <begin position="119"/>
        <end position="140"/>
    </location>
</feature>
<keyword evidence="1" id="KW-1133">Transmembrane helix</keyword>
<feature type="transmembrane region" description="Helical" evidence="1">
    <location>
        <begin position="44"/>
        <end position="64"/>
    </location>
</feature>
<organism evidence="2">
    <name type="scientific">Pinguiococcus pyrenoidosus</name>
    <dbReference type="NCBI Taxonomy" id="172671"/>
    <lineage>
        <taxon>Eukaryota</taxon>
        <taxon>Sar</taxon>
        <taxon>Stramenopiles</taxon>
        <taxon>Ochrophyta</taxon>
        <taxon>Pinguiophyceae</taxon>
        <taxon>Pinguiochrysidales</taxon>
        <taxon>Pinguiochrysidaceae</taxon>
        <taxon>Pinguiococcus</taxon>
    </lineage>
</organism>
<keyword evidence="1" id="KW-0472">Membrane</keyword>
<evidence type="ECO:0000256" key="1">
    <source>
        <dbReference type="SAM" id="Phobius"/>
    </source>
</evidence>
<dbReference type="EMBL" id="HBEA01019387">
    <property type="protein sequence ID" value="CAD8265214.1"/>
    <property type="molecule type" value="Transcribed_RNA"/>
</dbReference>
<feature type="transmembrane region" description="Helical" evidence="1">
    <location>
        <begin position="95"/>
        <end position="113"/>
    </location>
</feature>
<evidence type="ECO:0000313" key="2">
    <source>
        <dbReference type="EMBL" id="CAD8265214.1"/>
    </source>
</evidence>
<feature type="transmembrane region" description="Helical" evidence="1">
    <location>
        <begin position="177"/>
        <end position="199"/>
    </location>
</feature>
<name>A0A7R9YGE7_9STRA</name>
<gene>
    <name evidence="2" type="ORF">PPYR1160_LOCUS14717</name>
</gene>
<sequence length="395" mass="42723">MFLNVLSPVEDVEAGFWENKGFPRINVVAAHYISEGDASRHRHAFCILFAGLCLCTIPLHVFTLGSSNSVEYLLAATLLQGTIGVLCVTGSIRGVVFLTLPLLLVAMIFQIEVLEDITLPTWLIVCAGCLLALCVGNVLLLSGWARVVVHSLCTSGLVLCWIYGLLSYIVGRVDVTYIIWHIVPVVLYAVSVVLAYFVTLRSSIDVVAKTSSWSGQVSDYIVELAHPHAQYSYSMIDAFIVLFYIGLSATLEEALGSTATIALGISAIVVVDEEATLHGWFVSWAGDLSWKHTPALLAIFLALAEIGDDFTRRIILTMVSLDMVFTRCRISYSPGAPLAEKIWSTASCCSIGPPFSTVAWGIPDETTPPATLAHGKMRSSFQTVGSRICGGSLAR</sequence>
<reference evidence="2" key="1">
    <citation type="submission" date="2021-01" db="EMBL/GenBank/DDBJ databases">
        <authorList>
            <person name="Corre E."/>
            <person name="Pelletier E."/>
            <person name="Niang G."/>
            <person name="Scheremetjew M."/>
            <person name="Finn R."/>
            <person name="Kale V."/>
            <person name="Holt S."/>
            <person name="Cochrane G."/>
            <person name="Meng A."/>
            <person name="Brown T."/>
            <person name="Cohen L."/>
        </authorList>
    </citation>
    <scope>NUCLEOTIDE SEQUENCE</scope>
    <source>
        <strain evidence="2">CCMP2078</strain>
    </source>
</reference>